<feature type="chain" id="PRO_5017269076" description="TonB C-terminal domain-containing protein" evidence="1">
    <location>
        <begin position="16"/>
        <end position="194"/>
    </location>
</feature>
<sequence>MHPLLLVLAVLSAPAAPPTPPAEITGAVSPLLPRLCRPMEPPADGGDVLRCAGLVGADVFLRGPEAARQVALLRPEGFLPAPPDGARLGQSVAWRLLGDRPIAAVLRYRFPEAAEAPADVIVVLKPARDGAPGCVVGAVEEGAGPSATAPERAAALADRRAPLFRCGRDRPTLDGPWSPAGRARIGVWFRLVGG</sequence>
<dbReference type="RefSeq" id="WP_119540330.1">
    <property type="nucleotide sequence ID" value="NZ_QYRN01000006.1"/>
</dbReference>
<dbReference type="OrthoDB" id="7427667at2"/>
<protein>
    <recommendedName>
        <fullName evidence="4">TonB C-terminal domain-containing protein</fullName>
    </recommendedName>
</protein>
<keyword evidence="1" id="KW-0732">Signal</keyword>
<dbReference type="EMBL" id="QYRN01000006">
    <property type="protein sequence ID" value="RIY00019.1"/>
    <property type="molecule type" value="Genomic_DNA"/>
</dbReference>
<gene>
    <name evidence="2" type="ORF">D3218_12010</name>
</gene>
<dbReference type="AlphaFoldDB" id="A0A3A1WJG7"/>
<proteinExistence type="predicted"/>
<feature type="signal peptide" evidence="1">
    <location>
        <begin position="1"/>
        <end position="15"/>
    </location>
</feature>
<evidence type="ECO:0008006" key="4">
    <source>
        <dbReference type="Google" id="ProtNLM"/>
    </source>
</evidence>
<evidence type="ECO:0000313" key="2">
    <source>
        <dbReference type="EMBL" id="RIY00019.1"/>
    </source>
</evidence>
<reference evidence="3" key="1">
    <citation type="submission" date="2018-09" db="EMBL/GenBank/DDBJ databases">
        <authorList>
            <person name="Tuo L."/>
        </authorList>
    </citation>
    <scope>NUCLEOTIDE SEQUENCE [LARGE SCALE GENOMIC DNA]</scope>
    <source>
        <strain evidence="3">M2BS4Y-1</strain>
    </source>
</reference>
<comment type="caution">
    <text evidence="2">The sequence shown here is derived from an EMBL/GenBank/DDBJ whole genome shotgun (WGS) entry which is preliminary data.</text>
</comment>
<name>A0A3A1WJG7_9HYPH</name>
<evidence type="ECO:0000313" key="3">
    <source>
        <dbReference type="Proteomes" id="UP000265750"/>
    </source>
</evidence>
<dbReference type="Proteomes" id="UP000265750">
    <property type="component" value="Unassembled WGS sequence"/>
</dbReference>
<organism evidence="2 3">
    <name type="scientific">Aureimonas flava</name>
    <dbReference type="NCBI Taxonomy" id="2320271"/>
    <lineage>
        <taxon>Bacteria</taxon>
        <taxon>Pseudomonadati</taxon>
        <taxon>Pseudomonadota</taxon>
        <taxon>Alphaproteobacteria</taxon>
        <taxon>Hyphomicrobiales</taxon>
        <taxon>Aurantimonadaceae</taxon>
        <taxon>Aureimonas</taxon>
    </lineage>
</organism>
<accession>A0A3A1WJG7</accession>
<keyword evidence="3" id="KW-1185">Reference proteome</keyword>
<evidence type="ECO:0000256" key="1">
    <source>
        <dbReference type="SAM" id="SignalP"/>
    </source>
</evidence>